<dbReference type="PANTHER" id="PTHR32322">
    <property type="entry name" value="INNER MEMBRANE TRANSPORTER"/>
    <property type="match status" value="1"/>
</dbReference>
<dbReference type="InterPro" id="IPR000620">
    <property type="entry name" value="EamA_dom"/>
</dbReference>
<dbReference type="STRING" id="1514904.SU32_06960"/>
<feature type="domain" description="EamA" evidence="6">
    <location>
        <begin position="157"/>
        <end position="289"/>
    </location>
</feature>
<feature type="transmembrane region" description="Helical" evidence="5">
    <location>
        <begin position="39"/>
        <end position="59"/>
    </location>
</feature>
<evidence type="ECO:0000259" key="6">
    <source>
        <dbReference type="Pfam" id="PF00892"/>
    </source>
</evidence>
<dbReference type="Proteomes" id="UP000038011">
    <property type="component" value="Unassembled WGS sequence"/>
</dbReference>
<dbReference type="GO" id="GO:0016020">
    <property type="term" value="C:membrane"/>
    <property type="evidence" value="ECO:0007669"/>
    <property type="project" value="UniProtKB-SubCell"/>
</dbReference>
<feature type="transmembrane region" description="Helical" evidence="5">
    <location>
        <begin position="188"/>
        <end position="206"/>
    </location>
</feature>
<keyword evidence="3 5" id="KW-1133">Transmembrane helix</keyword>
<dbReference type="InterPro" id="IPR037185">
    <property type="entry name" value="EmrE-like"/>
</dbReference>
<comment type="subcellular location">
    <subcellularLocation>
        <location evidence="1">Membrane</location>
        <topology evidence="1">Multi-pass membrane protein</topology>
    </subcellularLocation>
</comment>
<feature type="transmembrane region" description="Helical" evidence="5">
    <location>
        <begin position="274"/>
        <end position="292"/>
    </location>
</feature>
<keyword evidence="4 5" id="KW-0472">Membrane</keyword>
<evidence type="ECO:0000256" key="3">
    <source>
        <dbReference type="ARBA" id="ARBA00022989"/>
    </source>
</evidence>
<comment type="caution">
    <text evidence="7">The sequence shown here is derived from an EMBL/GenBank/DDBJ whole genome shotgun (WGS) entry which is preliminary data.</text>
</comment>
<feature type="transmembrane region" description="Helical" evidence="5">
    <location>
        <begin position="71"/>
        <end position="92"/>
    </location>
</feature>
<dbReference type="PANTHER" id="PTHR32322:SF9">
    <property type="entry name" value="AMINO-ACID METABOLITE EFFLUX PUMP-RELATED"/>
    <property type="match status" value="1"/>
</dbReference>
<dbReference type="OrthoDB" id="9810556at2"/>
<protein>
    <submittedName>
        <fullName evidence="7">ABC transporter permease</fullName>
    </submittedName>
</protein>
<evidence type="ECO:0000313" key="8">
    <source>
        <dbReference type="Proteomes" id="UP000038011"/>
    </source>
</evidence>
<organism evidence="7 8">
    <name type="scientific">Ahrensia marina</name>
    <dbReference type="NCBI Taxonomy" id="1514904"/>
    <lineage>
        <taxon>Bacteria</taxon>
        <taxon>Pseudomonadati</taxon>
        <taxon>Pseudomonadota</taxon>
        <taxon>Alphaproteobacteria</taxon>
        <taxon>Hyphomicrobiales</taxon>
        <taxon>Ahrensiaceae</taxon>
        <taxon>Ahrensia</taxon>
    </lineage>
</organism>
<dbReference type="SUPFAM" id="SSF103481">
    <property type="entry name" value="Multidrug resistance efflux transporter EmrE"/>
    <property type="match status" value="2"/>
</dbReference>
<feature type="transmembrane region" description="Helical" evidence="5">
    <location>
        <begin position="98"/>
        <end position="119"/>
    </location>
</feature>
<accession>A0A0M9GN14</accession>
<keyword evidence="8" id="KW-1185">Reference proteome</keyword>
<dbReference type="InterPro" id="IPR050638">
    <property type="entry name" value="AA-Vitamin_Transporters"/>
</dbReference>
<dbReference type="AlphaFoldDB" id="A0A0M9GN14"/>
<evidence type="ECO:0000256" key="2">
    <source>
        <dbReference type="ARBA" id="ARBA00022692"/>
    </source>
</evidence>
<dbReference type="Pfam" id="PF00892">
    <property type="entry name" value="EamA"/>
    <property type="match status" value="2"/>
</dbReference>
<dbReference type="PATRIC" id="fig|1514904.3.peg.3425"/>
<reference evidence="7 8" key="1">
    <citation type="submission" date="2015-01" db="EMBL/GenBank/DDBJ databases">
        <title>Ahrensia donghaiensis sp. nov., a novel dimethylsulphoniopropionate-cleavage bacterium isolated from seawater and emended descriptions of the genus Ahrensia and Ahrensia kielensis.</title>
        <authorList>
            <person name="Liu J."/>
        </authorList>
    </citation>
    <scope>NUCLEOTIDE SEQUENCE [LARGE SCALE GENOMIC DNA]</scope>
    <source>
        <strain evidence="7 8">LZD062</strain>
    </source>
</reference>
<evidence type="ECO:0000256" key="4">
    <source>
        <dbReference type="ARBA" id="ARBA00023136"/>
    </source>
</evidence>
<feature type="domain" description="EamA" evidence="6">
    <location>
        <begin position="13"/>
        <end position="144"/>
    </location>
</feature>
<name>A0A0M9GN14_9HYPH</name>
<keyword evidence="2 5" id="KW-0812">Transmembrane</keyword>
<gene>
    <name evidence="7" type="ORF">SU32_06960</name>
</gene>
<feature type="transmembrane region" description="Helical" evidence="5">
    <location>
        <begin position="156"/>
        <end position="176"/>
    </location>
</feature>
<feature type="transmembrane region" description="Helical" evidence="5">
    <location>
        <begin position="131"/>
        <end position="150"/>
    </location>
</feature>
<evidence type="ECO:0000313" key="7">
    <source>
        <dbReference type="EMBL" id="KPB01613.1"/>
    </source>
</evidence>
<proteinExistence type="predicted"/>
<dbReference type="RefSeq" id="WP_053998639.1">
    <property type="nucleotide sequence ID" value="NZ_JXMU01000009.1"/>
</dbReference>
<feature type="transmembrane region" description="Helical" evidence="5">
    <location>
        <begin position="218"/>
        <end position="239"/>
    </location>
</feature>
<sequence>MNTIRQASPTDLALLLFVAIIWAMAFVAIKIAVPEVGPLWLAAIRVGIGALVLAPYAIYRGMKFPDSCRMWGLVIAMATLNVVLPFFLISWAELTIDAGVTSLLMGVGPFLALVSGHIFTHDDKINTRKAIGVLFGFLGVMTVVGVDALSQMGSNIWGQLAALGGSLCYVTAGVLIRKIDIPPTRLAFIALLIGTIILIPVALIFAEPISVMPSQSAITALVFLGVLPTGVAYIIRFYLINKVGYSTFSMSINLIPVFGIFLGFLILGESLRPQILIALALVLIGLFIARSGGPEAQKTRAETA</sequence>
<feature type="transmembrane region" description="Helical" evidence="5">
    <location>
        <begin position="251"/>
        <end position="268"/>
    </location>
</feature>
<evidence type="ECO:0000256" key="1">
    <source>
        <dbReference type="ARBA" id="ARBA00004141"/>
    </source>
</evidence>
<feature type="transmembrane region" description="Helical" evidence="5">
    <location>
        <begin position="12"/>
        <end position="33"/>
    </location>
</feature>
<evidence type="ECO:0000256" key="5">
    <source>
        <dbReference type="SAM" id="Phobius"/>
    </source>
</evidence>
<dbReference type="EMBL" id="JXMU01000009">
    <property type="protein sequence ID" value="KPB01613.1"/>
    <property type="molecule type" value="Genomic_DNA"/>
</dbReference>